<evidence type="ECO:0000313" key="5">
    <source>
        <dbReference type="Proteomes" id="UP001219518"/>
    </source>
</evidence>
<feature type="region of interest" description="Disordered" evidence="1">
    <location>
        <begin position="936"/>
        <end position="961"/>
    </location>
</feature>
<reference evidence="4" key="2">
    <citation type="journal article" date="2023" name="BMC Genomics">
        <title>Pest status, molecular evolution, and epigenetic factors derived from the genome assembly of Frankliniella fusca, a thysanopteran phytovirus vector.</title>
        <authorList>
            <person name="Catto M.A."/>
            <person name="Labadie P.E."/>
            <person name="Jacobson A.L."/>
            <person name="Kennedy G.G."/>
            <person name="Srinivasan R."/>
            <person name="Hunt B.G."/>
        </authorList>
    </citation>
    <scope>NUCLEOTIDE SEQUENCE</scope>
    <source>
        <strain evidence="4">PL_HMW_Pooled</strain>
    </source>
</reference>
<accession>A0AAE1L7U3</accession>
<feature type="compositionally biased region" description="Polar residues" evidence="1">
    <location>
        <begin position="415"/>
        <end position="431"/>
    </location>
</feature>
<feature type="compositionally biased region" description="Basic and acidic residues" evidence="1">
    <location>
        <begin position="613"/>
        <end position="634"/>
    </location>
</feature>
<feature type="region of interest" description="Disordered" evidence="1">
    <location>
        <begin position="710"/>
        <end position="729"/>
    </location>
</feature>
<evidence type="ECO:0000256" key="1">
    <source>
        <dbReference type="SAM" id="MobiDB-lite"/>
    </source>
</evidence>
<dbReference type="PANTHER" id="PTHR31569">
    <property type="entry name" value="SWIM-TYPE DOMAIN-CONTAINING PROTEIN"/>
    <property type="match status" value="1"/>
</dbReference>
<feature type="region of interest" description="Disordered" evidence="1">
    <location>
        <begin position="580"/>
        <end position="671"/>
    </location>
</feature>
<sequence length="1246" mass="140275">MAVRDHIREVTGKAVTDRDLQNYKLKKKKINGEKSETELVLQELDEMVKKDKGEKYVICYRNSDESEEDIFHEEEPKKEIAYIYFQTSAMRKNLEQYPEVLGMDTTYQSNKNGMHLSVMLCVDNHGHGRVVGYCFLHRETTQILQATLKHFLELNPEAASRVRTIIVDKDQKEIAGVHAILPHVKVHLCYTHVIRTFKTNEHLKGDKNKTDIKKLIKSMANSSSKEEFNETYKELKEIASEDFINYFDRQWKDIGEAWVLYVRNETLTLGIRSTNYCESHNSRIKSLTLRSNSLYDCIKCLMLLHRNTEENSAYRDYRELATRAYVANNDDPNVQLIMNMFAQWPAKLLNSEYMQSKADGDVPAGESPDECNCNFFKKFMMGHCQHVFRLRKQKGIPILNMDGVLPRWQKPVYNKKQQSSTSEPDTASPSISIVKINEEKEKHLTQNERLKEVNIICRELASIISTTGGNQFKRNLNYVKKLKKFILLGKEVTISEKTDNTQETKSPCNSPPPTEDGLKCAVCKHPLVRQETEAYGKGRKGRLFIACSNKCNRYFSWVKCPNCSSSNVHKDHVCKKKDPEVDELSNEERHIDPASSPDLEKSPKGSLKSHQISGDHECKKMDPKYNEHSNEQHRYPASSSEGSVKSEHISSCSSTSKESERPNSPLIGPGNFDIGIDEILKARDFGGDNWKDEYIDMSLNDFWKEIDGSQASKIPPKREISDPKRHEKGLQIPNSDVKQISDTSYQVQSQSLKGLWYTVKRKAVGCLTIACARLQHPCMHRYVCECFDSKNPCKHIYKVHSIDAPHEVTAHQPQRKETAKPEQPAQSASPIFGTNVPEEGDITVKPEQPAQSASPKLGSNVPEEGDIAVKPEQPAKSASPIFGTNVPEEGDIAVKPEQPARSASPILGTNIPSDKLKLKEEEDKVSEEIKAKLQEAAAQSVNTSGCRGRRQRHQSQKDGVASENFIASALGNRLKPNNVQAPQAKQLMLERKAAAAAQDEVDRMVLGEENESLGKGSGPRSELFLDKQKGAALNSEAEEDVSDKESVVLGYVSDEEEAPVEPDRSKCCIHCIKLTKASKQSPALFVKALSNFTGLTGASGVQYLEVLPIPDNIPRVELSKGTGVFIRVSDKNHIKSNESGDPSQMARMGLLALFGRENSEREHINAKGSKAGSKGIRKHVRESLLAFVNRNKAKSYQDLVESKLNEVINRKKLSLQRTRKSPGGSSKKKRRDSPLTDQLFLVLRMI</sequence>
<feature type="region of interest" description="Disordered" evidence="1">
    <location>
        <begin position="413"/>
        <end position="432"/>
    </location>
</feature>
<evidence type="ECO:0000313" key="4">
    <source>
        <dbReference type="EMBL" id="KAK3909693.1"/>
    </source>
</evidence>
<name>A0AAE1L7U3_9NEOP</name>
<dbReference type="AlphaFoldDB" id="A0AAE1L7U3"/>
<comment type="caution">
    <text evidence="4">The sequence shown here is derived from an EMBL/GenBank/DDBJ whole genome shotgun (WGS) entry which is preliminary data.</text>
</comment>
<dbReference type="InterPro" id="IPR048324">
    <property type="entry name" value="ZSWIM1-3_RNaseH-like"/>
</dbReference>
<dbReference type="Pfam" id="PF20784">
    <property type="entry name" value="DUF5575_C"/>
    <property type="match status" value="1"/>
</dbReference>
<keyword evidence="5" id="KW-1185">Reference proteome</keyword>
<protein>
    <recommendedName>
        <fullName evidence="6">MULE transposase domain-containing protein</fullName>
    </recommendedName>
</protein>
<dbReference type="Pfam" id="PF21056">
    <property type="entry name" value="ZSWIM1-3_RNaseH-like"/>
    <property type="match status" value="1"/>
</dbReference>
<dbReference type="EMBL" id="JAHWGI010000108">
    <property type="protein sequence ID" value="KAK3909693.1"/>
    <property type="molecule type" value="Genomic_DNA"/>
</dbReference>
<evidence type="ECO:0000259" key="3">
    <source>
        <dbReference type="Pfam" id="PF21056"/>
    </source>
</evidence>
<dbReference type="InterPro" id="IPR049218">
    <property type="entry name" value="DUF5575_C"/>
</dbReference>
<dbReference type="PANTHER" id="PTHR31569:SF4">
    <property type="entry name" value="SWIM-TYPE DOMAIN-CONTAINING PROTEIN"/>
    <property type="match status" value="1"/>
</dbReference>
<dbReference type="Proteomes" id="UP001219518">
    <property type="component" value="Unassembled WGS sequence"/>
</dbReference>
<organism evidence="4 5">
    <name type="scientific">Frankliniella fusca</name>
    <dbReference type="NCBI Taxonomy" id="407009"/>
    <lineage>
        <taxon>Eukaryota</taxon>
        <taxon>Metazoa</taxon>
        <taxon>Ecdysozoa</taxon>
        <taxon>Arthropoda</taxon>
        <taxon>Hexapoda</taxon>
        <taxon>Insecta</taxon>
        <taxon>Pterygota</taxon>
        <taxon>Neoptera</taxon>
        <taxon>Paraneoptera</taxon>
        <taxon>Thysanoptera</taxon>
        <taxon>Terebrantia</taxon>
        <taxon>Thripoidea</taxon>
        <taxon>Thripidae</taxon>
        <taxon>Frankliniella</taxon>
    </lineage>
</organism>
<dbReference type="InterPro" id="IPR052579">
    <property type="entry name" value="Zinc_finger_SWIM"/>
</dbReference>
<feature type="region of interest" description="Disordered" evidence="1">
    <location>
        <begin position="1211"/>
        <end position="1233"/>
    </location>
</feature>
<feature type="compositionally biased region" description="Basic and acidic residues" evidence="1">
    <location>
        <begin position="586"/>
        <end position="603"/>
    </location>
</feature>
<evidence type="ECO:0000259" key="2">
    <source>
        <dbReference type="Pfam" id="PF20784"/>
    </source>
</evidence>
<proteinExistence type="predicted"/>
<feature type="domain" description="ZSWIM1/3 RNaseH-like" evidence="3">
    <location>
        <begin position="70"/>
        <end position="186"/>
    </location>
</feature>
<feature type="domain" description="DUF5575" evidence="2">
    <location>
        <begin position="202"/>
        <end position="304"/>
    </location>
</feature>
<gene>
    <name evidence="4" type="ORF">KUF71_019702</name>
</gene>
<evidence type="ECO:0008006" key="6">
    <source>
        <dbReference type="Google" id="ProtNLM"/>
    </source>
</evidence>
<reference evidence="4" key="1">
    <citation type="submission" date="2021-07" db="EMBL/GenBank/DDBJ databases">
        <authorList>
            <person name="Catto M.A."/>
            <person name="Jacobson A."/>
            <person name="Kennedy G."/>
            <person name="Labadie P."/>
            <person name="Hunt B.G."/>
            <person name="Srinivasan R."/>
        </authorList>
    </citation>
    <scope>NUCLEOTIDE SEQUENCE</scope>
    <source>
        <strain evidence="4">PL_HMW_Pooled</strain>
        <tissue evidence="4">Head</tissue>
    </source>
</reference>
<feature type="compositionally biased region" description="Basic and acidic residues" evidence="1">
    <location>
        <begin position="716"/>
        <end position="729"/>
    </location>
</feature>
<feature type="compositionally biased region" description="Basic residues" evidence="1">
    <location>
        <begin position="1211"/>
        <end position="1231"/>
    </location>
</feature>
<feature type="compositionally biased region" description="Basic and acidic residues" evidence="1">
    <location>
        <begin position="807"/>
        <end position="820"/>
    </location>
</feature>
<feature type="region of interest" description="Disordered" evidence="1">
    <location>
        <begin position="807"/>
        <end position="888"/>
    </location>
</feature>